<sequence length="1040" mass="119024">GALKFHHFQISRSSPQSSLSLHLQISDWIRRIFKTTQVRLGIKSIFLMALVDMETDSSSFPSSSSSAAARWNYDVFLSFRGEDTRYNFVGHLYEALIRKGIHTFKDDKNLDRGKPISPELLKAIEESRFAIVIISKDYASSAWCLDELEHIIHCKKEMGMTVLPVFHYVDPSDVRKQMGTFEQAFIEHEEKENKERVEKWREALRELGNLAGCHLKNTRYETEDIKDIMGWISLHLKYDAFPYITRDLVGIYSRMLELESFLAIGSNDVRFIGVWGMGGMGKTTLARVVYHMVSKEFEACSFIEDVRENSENSKHGLVGLQQKLISNILEGMDLKIRDKYDGVLKFKNRFCHKRILLVLDDVNKLDQLEMLAGEHDWFGPGSRIIITTRDVHVLKTHGVDEIYEVKGLYDKDAFQLFCSKAFRKEHVPKDYLVMSEEFVKYAAGLPLAVEVLGSFLFGKSTIEWKSAFERLQEYPNTEILQVLQISFDGLDYTEKEIFLHIACFFNHEEKDLIVEVLDSLGLHPVIGLTKLIDMSLLKIDLLKTDDDRHILWMHDLLEEMGKNIVRQECHSDCGKRSRLWRYEDIDNMLKKNKGNEVVQAMHISCYYFAEYEDEDEVKETRWSPEAISQMYNLEFLRIDSNFHVPQHLPNSLRVLYWRNYPSNSLPSTFQLDGLVLLCLAESRIKQLWIGIKGQSGTLPKKLKIIIPGSEIPKYFNHECTGCELKVQVPSNRSNAPIGIAFCVVFVPYKLCEWPCDWELSFIIDGFPNGGEISSSRKEYEGSRNKQSRDEDDDGAGPSGECSSIVEPPPKRIQRLGGFVADSEDSSQTEFFDFFAMEGKNQASKKLDAIHEGSSYQDIEDLNLTMAQSSNNSSTISEGLAKTIIILNDSATEGSKNKQNRHEDDGTGPSGEGYSNAEPQPNWIYKVGEVMADCEESSQREIFDFFAMEREYELSKTLESIHGGKRDSYQDIEDPNQTITQLSINSRVLYEDLGDPHHDLNDSILEDSRNKRRCDEDGGAGPSGEDYSSDEPPSKTWRMYG</sequence>
<keyword evidence="3" id="KW-0677">Repeat</keyword>
<dbReference type="SUPFAM" id="SSF52200">
    <property type="entry name" value="Toll/Interleukin receptor TIR domain"/>
    <property type="match status" value="1"/>
</dbReference>
<feature type="compositionally biased region" description="Basic and acidic residues" evidence="8">
    <location>
        <begin position="774"/>
        <end position="788"/>
    </location>
</feature>
<feature type="compositionally biased region" description="Basic and acidic residues" evidence="8">
    <location>
        <begin position="995"/>
        <end position="1015"/>
    </location>
</feature>
<keyword evidence="11" id="KW-1185">Reference proteome</keyword>
<feature type="region of interest" description="Disordered" evidence="8">
    <location>
        <begin position="891"/>
        <end position="919"/>
    </location>
</feature>
<dbReference type="InterPro" id="IPR044974">
    <property type="entry name" value="Disease_R_plants"/>
</dbReference>
<dbReference type="InterPro" id="IPR058192">
    <property type="entry name" value="WHD_ROQ1-like"/>
</dbReference>
<dbReference type="InterPro" id="IPR002182">
    <property type="entry name" value="NB-ARC"/>
</dbReference>
<dbReference type="PRINTS" id="PR00364">
    <property type="entry name" value="DISEASERSIST"/>
</dbReference>
<dbReference type="Gene3D" id="3.40.50.10140">
    <property type="entry name" value="Toll/interleukin-1 receptor homology (TIR) domain"/>
    <property type="match status" value="1"/>
</dbReference>
<keyword evidence="2" id="KW-0433">Leucine-rich repeat</keyword>
<gene>
    <name evidence="10" type="ORF">SO802_032197</name>
</gene>
<evidence type="ECO:0000313" key="10">
    <source>
        <dbReference type="EMBL" id="KAK9987246.1"/>
    </source>
</evidence>
<evidence type="ECO:0000256" key="1">
    <source>
        <dbReference type="ARBA" id="ARBA00011982"/>
    </source>
</evidence>
<dbReference type="GO" id="GO:0007165">
    <property type="term" value="P:signal transduction"/>
    <property type="evidence" value="ECO:0007669"/>
    <property type="project" value="InterPro"/>
</dbReference>
<feature type="region of interest" description="Disordered" evidence="8">
    <location>
        <begin position="995"/>
        <end position="1040"/>
    </location>
</feature>
<dbReference type="GO" id="GO:0043531">
    <property type="term" value="F:ADP binding"/>
    <property type="evidence" value="ECO:0007669"/>
    <property type="project" value="InterPro"/>
</dbReference>
<organism evidence="10 11">
    <name type="scientific">Lithocarpus litseifolius</name>
    <dbReference type="NCBI Taxonomy" id="425828"/>
    <lineage>
        <taxon>Eukaryota</taxon>
        <taxon>Viridiplantae</taxon>
        <taxon>Streptophyta</taxon>
        <taxon>Embryophyta</taxon>
        <taxon>Tracheophyta</taxon>
        <taxon>Spermatophyta</taxon>
        <taxon>Magnoliopsida</taxon>
        <taxon>eudicotyledons</taxon>
        <taxon>Gunneridae</taxon>
        <taxon>Pentapetalae</taxon>
        <taxon>rosids</taxon>
        <taxon>fabids</taxon>
        <taxon>Fagales</taxon>
        <taxon>Fagaceae</taxon>
        <taxon>Lithocarpus</taxon>
    </lineage>
</organism>
<dbReference type="SUPFAM" id="SSF46785">
    <property type="entry name" value="Winged helix' DNA-binding domain"/>
    <property type="match status" value="1"/>
</dbReference>
<reference evidence="10 11" key="1">
    <citation type="submission" date="2024-01" db="EMBL/GenBank/DDBJ databases">
        <title>A telomere-to-telomere, gap-free genome of sweet tea (Lithocarpus litseifolius).</title>
        <authorList>
            <person name="Zhou J."/>
        </authorList>
    </citation>
    <scope>NUCLEOTIDE SEQUENCE [LARGE SCALE GENOMIC DNA]</scope>
    <source>
        <strain evidence="10">Zhou-2022a</strain>
        <tissue evidence="10">Leaf</tissue>
    </source>
</reference>
<dbReference type="PROSITE" id="PS50104">
    <property type="entry name" value="TIR"/>
    <property type="match status" value="1"/>
</dbReference>
<comment type="caution">
    <text evidence="10">The sequence shown here is derived from an EMBL/GenBank/DDBJ whole genome shotgun (WGS) entry which is preliminary data.</text>
</comment>
<dbReference type="InterPro" id="IPR045344">
    <property type="entry name" value="C-JID"/>
</dbReference>
<name>A0AAW2BMQ5_9ROSI</name>
<evidence type="ECO:0000256" key="7">
    <source>
        <dbReference type="ARBA" id="ARBA00047304"/>
    </source>
</evidence>
<dbReference type="FunFam" id="3.40.50.10140:FF:000007">
    <property type="entry name" value="Disease resistance protein (TIR-NBS-LRR class)"/>
    <property type="match status" value="1"/>
</dbReference>
<dbReference type="GO" id="GO:0006952">
    <property type="term" value="P:defense response"/>
    <property type="evidence" value="ECO:0007669"/>
    <property type="project" value="UniProtKB-KW"/>
</dbReference>
<dbReference type="Gene3D" id="1.10.8.430">
    <property type="entry name" value="Helical domain of apoptotic protease-activating factors"/>
    <property type="match status" value="1"/>
</dbReference>
<proteinExistence type="predicted"/>
<dbReference type="InterPro" id="IPR027417">
    <property type="entry name" value="P-loop_NTPase"/>
</dbReference>
<evidence type="ECO:0000256" key="8">
    <source>
        <dbReference type="SAM" id="MobiDB-lite"/>
    </source>
</evidence>
<accession>A0AAW2BMQ5</accession>
<feature type="non-terminal residue" evidence="10">
    <location>
        <position position="1"/>
    </location>
</feature>
<evidence type="ECO:0000256" key="4">
    <source>
        <dbReference type="ARBA" id="ARBA00022801"/>
    </source>
</evidence>
<dbReference type="InterPro" id="IPR036390">
    <property type="entry name" value="WH_DNA-bd_sf"/>
</dbReference>
<dbReference type="PANTHER" id="PTHR11017:SF559">
    <property type="entry name" value="DISEASE RESISTANCE PROTEIN CHL1"/>
    <property type="match status" value="1"/>
</dbReference>
<dbReference type="InterPro" id="IPR042197">
    <property type="entry name" value="Apaf_helical"/>
</dbReference>
<dbReference type="PANTHER" id="PTHR11017">
    <property type="entry name" value="LEUCINE-RICH REPEAT-CONTAINING PROTEIN"/>
    <property type="match status" value="1"/>
</dbReference>
<dbReference type="AlphaFoldDB" id="A0AAW2BMQ5"/>
<evidence type="ECO:0000256" key="3">
    <source>
        <dbReference type="ARBA" id="ARBA00022737"/>
    </source>
</evidence>
<keyword evidence="5" id="KW-0611">Plant defense</keyword>
<protein>
    <recommendedName>
        <fullName evidence="1">ADP-ribosyl cyclase/cyclic ADP-ribose hydrolase</fullName>
        <ecNumber evidence="1">3.2.2.6</ecNumber>
    </recommendedName>
</protein>
<dbReference type="Proteomes" id="UP001459277">
    <property type="component" value="Unassembled WGS sequence"/>
</dbReference>
<dbReference type="GO" id="GO:0061809">
    <property type="term" value="F:NAD+ nucleosidase activity, cyclic ADP-ribose generating"/>
    <property type="evidence" value="ECO:0007669"/>
    <property type="project" value="UniProtKB-EC"/>
</dbReference>
<evidence type="ECO:0000313" key="11">
    <source>
        <dbReference type="Proteomes" id="UP001459277"/>
    </source>
</evidence>
<feature type="domain" description="TIR" evidence="9">
    <location>
        <begin position="71"/>
        <end position="236"/>
    </location>
</feature>
<keyword evidence="6" id="KW-0520">NAD</keyword>
<evidence type="ECO:0000256" key="2">
    <source>
        <dbReference type="ARBA" id="ARBA00022614"/>
    </source>
</evidence>
<keyword evidence="4" id="KW-0378">Hydrolase</keyword>
<dbReference type="EC" id="3.2.2.6" evidence="1"/>
<dbReference type="EMBL" id="JAZDWU010000011">
    <property type="protein sequence ID" value="KAK9987246.1"/>
    <property type="molecule type" value="Genomic_DNA"/>
</dbReference>
<dbReference type="Pfam" id="PF23282">
    <property type="entry name" value="WHD_ROQ1"/>
    <property type="match status" value="1"/>
</dbReference>
<feature type="region of interest" description="Disordered" evidence="8">
    <location>
        <begin position="773"/>
        <end position="809"/>
    </location>
</feature>
<dbReference type="SMART" id="SM00255">
    <property type="entry name" value="TIR"/>
    <property type="match status" value="1"/>
</dbReference>
<dbReference type="InterPro" id="IPR000157">
    <property type="entry name" value="TIR_dom"/>
</dbReference>
<dbReference type="Pfam" id="PF00931">
    <property type="entry name" value="NB-ARC"/>
    <property type="match status" value="1"/>
</dbReference>
<dbReference type="Pfam" id="PF01582">
    <property type="entry name" value="TIR"/>
    <property type="match status" value="1"/>
</dbReference>
<evidence type="ECO:0000259" key="9">
    <source>
        <dbReference type="PROSITE" id="PS50104"/>
    </source>
</evidence>
<evidence type="ECO:0000256" key="5">
    <source>
        <dbReference type="ARBA" id="ARBA00022821"/>
    </source>
</evidence>
<dbReference type="InterPro" id="IPR035897">
    <property type="entry name" value="Toll_tir_struct_dom_sf"/>
</dbReference>
<comment type="catalytic activity">
    <reaction evidence="7">
        <text>NAD(+) + H2O = ADP-D-ribose + nicotinamide + H(+)</text>
        <dbReference type="Rhea" id="RHEA:16301"/>
        <dbReference type="ChEBI" id="CHEBI:15377"/>
        <dbReference type="ChEBI" id="CHEBI:15378"/>
        <dbReference type="ChEBI" id="CHEBI:17154"/>
        <dbReference type="ChEBI" id="CHEBI:57540"/>
        <dbReference type="ChEBI" id="CHEBI:57967"/>
        <dbReference type="EC" id="3.2.2.6"/>
    </reaction>
    <physiologicalReaction direction="left-to-right" evidence="7">
        <dbReference type="Rhea" id="RHEA:16302"/>
    </physiologicalReaction>
</comment>
<dbReference type="SUPFAM" id="SSF52540">
    <property type="entry name" value="P-loop containing nucleoside triphosphate hydrolases"/>
    <property type="match status" value="1"/>
</dbReference>
<dbReference type="Gene3D" id="3.40.50.300">
    <property type="entry name" value="P-loop containing nucleotide triphosphate hydrolases"/>
    <property type="match status" value="1"/>
</dbReference>
<dbReference type="Pfam" id="PF20160">
    <property type="entry name" value="C-JID"/>
    <property type="match status" value="1"/>
</dbReference>
<evidence type="ECO:0000256" key="6">
    <source>
        <dbReference type="ARBA" id="ARBA00023027"/>
    </source>
</evidence>